<feature type="region of interest" description="Disordered" evidence="1">
    <location>
        <begin position="33"/>
        <end position="57"/>
    </location>
</feature>
<evidence type="ECO:0000313" key="3">
    <source>
        <dbReference type="Proteomes" id="UP001642360"/>
    </source>
</evidence>
<gene>
    <name evidence="2" type="ORF">ILEXP_LOCUS52024</name>
</gene>
<accession>A0ABC8ULI2</accession>
<organism evidence="2 3">
    <name type="scientific">Ilex paraguariensis</name>
    <name type="common">yerba mate</name>
    <dbReference type="NCBI Taxonomy" id="185542"/>
    <lineage>
        <taxon>Eukaryota</taxon>
        <taxon>Viridiplantae</taxon>
        <taxon>Streptophyta</taxon>
        <taxon>Embryophyta</taxon>
        <taxon>Tracheophyta</taxon>
        <taxon>Spermatophyta</taxon>
        <taxon>Magnoliopsida</taxon>
        <taxon>eudicotyledons</taxon>
        <taxon>Gunneridae</taxon>
        <taxon>Pentapetalae</taxon>
        <taxon>asterids</taxon>
        <taxon>campanulids</taxon>
        <taxon>Aquifoliales</taxon>
        <taxon>Aquifoliaceae</taxon>
        <taxon>Ilex</taxon>
    </lineage>
</organism>
<reference evidence="2 3" key="1">
    <citation type="submission" date="2024-02" db="EMBL/GenBank/DDBJ databases">
        <authorList>
            <person name="Vignale AGUSTIN F."/>
            <person name="Sosa J E."/>
            <person name="Modenutti C."/>
        </authorList>
    </citation>
    <scope>NUCLEOTIDE SEQUENCE [LARGE SCALE GENOMIC DNA]</scope>
</reference>
<feature type="non-terminal residue" evidence="2">
    <location>
        <position position="1"/>
    </location>
</feature>
<dbReference type="AlphaFoldDB" id="A0ABC8ULI2"/>
<dbReference type="PANTHER" id="PTHR33983">
    <property type="entry name" value="OS07G0185900 PROTEIN"/>
    <property type="match status" value="1"/>
</dbReference>
<dbReference type="Proteomes" id="UP001642360">
    <property type="component" value="Unassembled WGS sequence"/>
</dbReference>
<sequence>REREMGKYLEILDVGVRIAARFHSHCPQTARLYYHPPANHDDNHQQQDGPHGGFFGGKAAGDVSGRVGGFGSKKVMAVDTTDFILYSIA</sequence>
<dbReference type="PANTHER" id="PTHR33983:SF1">
    <property type="entry name" value="OS07G0185900 PROTEIN"/>
    <property type="match status" value="1"/>
</dbReference>
<evidence type="ECO:0000313" key="2">
    <source>
        <dbReference type="EMBL" id="CAK9181915.1"/>
    </source>
</evidence>
<evidence type="ECO:0000256" key="1">
    <source>
        <dbReference type="SAM" id="MobiDB-lite"/>
    </source>
</evidence>
<proteinExistence type="predicted"/>
<dbReference type="EMBL" id="CAUOFW020008178">
    <property type="protein sequence ID" value="CAK9181915.1"/>
    <property type="molecule type" value="Genomic_DNA"/>
</dbReference>
<protein>
    <submittedName>
        <fullName evidence="2">Uncharacterized protein</fullName>
    </submittedName>
</protein>
<name>A0ABC8ULI2_9AQUA</name>
<keyword evidence="3" id="KW-1185">Reference proteome</keyword>
<comment type="caution">
    <text evidence="2">The sequence shown here is derived from an EMBL/GenBank/DDBJ whole genome shotgun (WGS) entry which is preliminary data.</text>
</comment>